<dbReference type="Pfam" id="PF12697">
    <property type="entry name" value="Abhydrolase_6"/>
    <property type="match status" value="1"/>
</dbReference>
<organism evidence="2 3">
    <name type="scientific">Rubellimicrobium rubrum</name>
    <dbReference type="NCBI Taxonomy" id="2585369"/>
    <lineage>
        <taxon>Bacteria</taxon>
        <taxon>Pseudomonadati</taxon>
        <taxon>Pseudomonadota</taxon>
        <taxon>Alphaproteobacteria</taxon>
        <taxon>Rhodobacterales</taxon>
        <taxon>Roseobacteraceae</taxon>
        <taxon>Rubellimicrobium</taxon>
    </lineage>
</organism>
<dbReference type="EMBL" id="VDFU01000024">
    <property type="protein sequence ID" value="TNC47594.1"/>
    <property type="molecule type" value="Genomic_DNA"/>
</dbReference>
<evidence type="ECO:0000259" key="1">
    <source>
        <dbReference type="Pfam" id="PF12697"/>
    </source>
</evidence>
<evidence type="ECO:0000313" key="3">
    <source>
        <dbReference type="Proteomes" id="UP000305887"/>
    </source>
</evidence>
<dbReference type="AlphaFoldDB" id="A0A5C4MSY1"/>
<gene>
    <name evidence="2" type="ORF">FHG66_16230</name>
</gene>
<dbReference type="InterPro" id="IPR050228">
    <property type="entry name" value="Carboxylesterase_BioH"/>
</dbReference>
<dbReference type="InterPro" id="IPR000073">
    <property type="entry name" value="AB_hydrolase_1"/>
</dbReference>
<dbReference type="OrthoDB" id="9815441at2"/>
<feature type="domain" description="AB hydrolase-1" evidence="1">
    <location>
        <begin position="62"/>
        <end position="314"/>
    </location>
</feature>
<dbReference type="GO" id="GO:0016787">
    <property type="term" value="F:hydrolase activity"/>
    <property type="evidence" value="ECO:0007669"/>
    <property type="project" value="UniProtKB-KW"/>
</dbReference>
<accession>A0A5C4MSY1</accession>
<dbReference type="Gene3D" id="3.40.50.1820">
    <property type="entry name" value="alpha/beta hydrolase"/>
    <property type="match status" value="1"/>
</dbReference>
<dbReference type="InterPro" id="IPR029058">
    <property type="entry name" value="AB_hydrolase_fold"/>
</dbReference>
<reference evidence="2 3" key="1">
    <citation type="submission" date="2019-06" db="EMBL/GenBank/DDBJ databases">
        <title>YIM 131921 draft genome.</title>
        <authorList>
            <person name="Jiang L."/>
        </authorList>
    </citation>
    <scope>NUCLEOTIDE SEQUENCE [LARGE SCALE GENOMIC DNA]</scope>
    <source>
        <strain evidence="2 3">YIM 131921</strain>
    </source>
</reference>
<proteinExistence type="predicted"/>
<dbReference type="RefSeq" id="WP_139078105.1">
    <property type="nucleotide sequence ID" value="NZ_VDFU01000024.1"/>
</dbReference>
<dbReference type="PANTHER" id="PTHR43194:SF2">
    <property type="entry name" value="PEROXISOMAL MEMBRANE PROTEIN LPX1"/>
    <property type="match status" value="1"/>
</dbReference>
<keyword evidence="2" id="KW-0378">Hydrolase</keyword>
<name>A0A5C4MSY1_9RHOB</name>
<evidence type="ECO:0000313" key="2">
    <source>
        <dbReference type="EMBL" id="TNC47594.1"/>
    </source>
</evidence>
<comment type="caution">
    <text evidence="2">The sequence shown here is derived from an EMBL/GenBank/DDBJ whole genome shotgun (WGS) entry which is preliminary data.</text>
</comment>
<dbReference type="Proteomes" id="UP000305887">
    <property type="component" value="Unassembled WGS sequence"/>
</dbReference>
<sequence>MTALLRTFAVGLVVVLCGAWLTDWRADRQEVEALKAWPPEGLLVGVQGRQVHAVMRGTGPDLVLIHGASGNLRDMTFRFMDRLADRYRVTAFDRPGLGYTDPAPRSGRFDTIGESPMEQAELLRAAARELGIDRPIVLGHSFGGAVALAWALGDPEGTAAVVDVSGAAMPWPGRLGWLYRANVPWVGSTVVPPLVAAFAPAPLVDRAVEATFAPNPVPDGYAEHLGTGLAIRRASFRENARQVNSLRAHIVEQSRLYAAFPVPLEIVHGEADTIVPPKIHSLPLSRLAPGANLVLLPGVGHMPHHAAPEAVIAAIDRARNRAGL</sequence>
<protein>
    <submittedName>
        <fullName evidence="2">Alpha/beta hydrolase</fullName>
    </submittedName>
</protein>
<dbReference type="SUPFAM" id="SSF53474">
    <property type="entry name" value="alpha/beta-Hydrolases"/>
    <property type="match status" value="1"/>
</dbReference>
<keyword evidence="3" id="KW-1185">Reference proteome</keyword>
<dbReference type="PRINTS" id="PR00111">
    <property type="entry name" value="ABHYDROLASE"/>
</dbReference>
<dbReference type="PANTHER" id="PTHR43194">
    <property type="entry name" value="HYDROLASE ALPHA/BETA FOLD FAMILY"/>
    <property type="match status" value="1"/>
</dbReference>